<keyword evidence="5" id="KW-0234">DNA repair</keyword>
<evidence type="ECO:0000256" key="5">
    <source>
        <dbReference type="ARBA" id="ARBA00023204"/>
    </source>
</evidence>
<keyword evidence="4" id="KW-0238">DNA-binding</keyword>
<comment type="caution">
    <text evidence="9">The sequence shown here is derived from an EMBL/GenBank/DDBJ whole genome shotgun (WGS) entry which is preliminary data.</text>
</comment>
<feature type="compositionally biased region" description="Basic and acidic residues" evidence="7">
    <location>
        <begin position="1"/>
        <end position="15"/>
    </location>
</feature>
<dbReference type="SUPFAM" id="SSF52980">
    <property type="entry name" value="Restriction endonuclease-like"/>
    <property type="match status" value="1"/>
</dbReference>
<comment type="similarity">
    <text evidence="2">Belongs to the ERCC1/RAD10/SWI10 family.</text>
</comment>
<dbReference type="Pfam" id="PF03834">
    <property type="entry name" value="Rad10"/>
    <property type="match status" value="1"/>
</dbReference>
<accession>A0A8S9YDD6</accession>
<keyword evidence="6" id="KW-0539">Nucleus</keyword>
<dbReference type="GO" id="GO:0070914">
    <property type="term" value="P:UV-damage excision repair"/>
    <property type="evidence" value="ECO:0007669"/>
    <property type="project" value="TreeGrafter"/>
</dbReference>
<evidence type="ECO:0000259" key="8">
    <source>
        <dbReference type="Pfam" id="PF03834"/>
    </source>
</evidence>
<dbReference type="GO" id="GO:0000110">
    <property type="term" value="C:nucleotide-excision repair factor 1 complex"/>
    <property type="evidence" value="ECO:0007669"/>
    <property type="project" value="TreeGrafter"/>
</dbReference>
<keyword evidence="10" id="KW-1185">Reference proteome</keyword>
<evidence type="ECO:0000313" key="10">
    <source>
        <dbReference type="Proteomes" id="UP000822476"/>
    </source>
</evidence>
<dbReference type="PANTHER" id="PTHR12749:SF0">
    <property type="entry name" value="DNA EXCISION REPAIR PROTEIN ERCC-1"/>
    <property type="match status" value="1"/>
</dbReference>
<evidence type="ECO:0000256" key="7">
    <source>
        <dbReference type="SAM" id="MobiDB-lite"/>
    </source>
</evidence>
<dbReference type="Gene3D" id="3.40.50.10130">
    <property type="match status" value="1"/>
</dbReference>
<dbReference type="FunFam" id="3.40.50.10130:FF:000001">
    <property type="entry name" value="DNA excision repair protein ERCC-1"/>
    <property type="match status" value="1"/>
</dbReference>
<dbReference type="OrthoDB" id="10262814at2759"/>
<protein>
    <recommendedName>
        <fullName evidence="8">ERCC1-like central domain-containing protein</fullName>
    </recommendedName>
</protein>
<organism evidence="9 10">
    <name type="scientific">Paragonimus skrjabini miyazakii</name>
    <dbReference type="NCBI Taxonomy" id="59628"/>
    <lineage>
        <taxon>Eukaryota</taxon>
        <taxon>Metazoa</taxon>
        <taxon>Spiralia</taxon>
        <taxon>Lophotrochozoa</taxon>
        <taxon>Platyhelminthes</taxon>
        <taxon>Trematoda</taxon>
        <taxon>Digenea</taxon>
        <taxon>Plagiorchiida</taxon>
        <taxon>Troglotremata</taxon>
        <taxon>Troglotrematidae</taxon>
        <taxon>Paragonimus</taxon>
    </lineage>
</organism>
<dbReference type="PANTHER" id="PTHR12749">
    <property type="entry name" value="EXCISION REPAIR CROSS-COMPLEMENTING 1 ERCC1"/>
    <property type="match status" value="1"/>
</dbReference>
<dbReference type="GO" id="GO:0003684">
    <property type="term" value="F:damaged DNA binding"/>
    <property type="evidence" value="ECO:0007669"/>
    <property type="project" value="InterPro"/>
</dbReference>
<dbReference type="NCBIfam" id="TIGR00597">
    <property type="entry name" value="rad10"/>
    <property type="match status" value="1"/>
</dbReference>
<dbReference type="GO" id="GO:0070522">
    <property type="term" value="C:ERCC4-ERCC1 complex"/>
    <property type="evidence" value="ECO:0007669"/>
    <property type="project" value="TreeGrafter"/>
</dbReference>
<name>A0A8S9YDD6_9TREM</name>
<feature type="domain" description="ERCC1-like central" evidence="8">
    <location>
        <begin position="142"/>
        <end position="254"/>
    </location>
</feature>
<dbReference type="Proteomes" id="UP000822476">
    <property type="component" value="Unassembled WGS sequence"/>
</dbReference>
<dbReference type="CDD" id="cd22325">
    <property type="entry name" value="ERCC1_C-like"/>
    <property type="match status" value="1"/>
</dbReference>
<dbReference type="EMBL" id="JTDE01021847">
    <property type="protein sequence ID" value="KAF7232387.1"/>
    <property type="molecule type" value="Genomic_DNA"/>
</dbReference>
<dbReference type="GO" id="GO:0003697">
    <property type="term" value="F:single-stranded DNA binding"/>
    <property type="evidence" value="ECO:0007669"/>
    <property type="project" value="TreeGrafter"/>
</dbReference>
<dbReference type="InterPro" id="IPR047260">
    <property type="entry name" value="ERCC1-like_central_dom"/>
</dbReference>
<dbReference type="GO" id="GO:0006312">
    <property type="term" value="P:mitotic recombination"/>
    <property type="evidence" value="ECO:0007669"/>
    <property type="project" value="TreeGrafter"/>
</dbReference>
<feature type="region of interest" description="Disordered" evidence="7">
    <location>
        <begin position="49"/>
        <end position="76"/>
    </location>
</feature>
<dbReference type="GO" id="GO:0006302">
    <property type="term" value="P:double-strand break repair"/>
    <property type="evidence" value="ECO:0007669"/>
    <property type="project" value="UniProtKB-ARBA"/>
</dbReference>
<reference evidence="9" key="1">
    <citation type="submission" date="2019-07" db="EMBL/GenBank/DDBJ databases">
        <title>Annotation for the trematode Paragonimus miyazaki's.</title>
        <authorList>
            <person name="Choi Y.-J."/>
        </authorList>
    </citation>
    <scope>NUCLEOTIDE SEQUENCE</scope>
    <source>
        <strain evidence="9">Japan</strain>
    </source>
</reference>
<evidence type="ECO:0000256" key="2">
    <source>
        <dbReference type="ARBA" id="ARBA00008283"/>
    </source>
</evidence>
<dbReference type="AlphaFoldDB" id="A0A8S9YDD6"/>
<evidence type="ECO:0000256" key="1">
    <source>
        <dbReference type="ARBA" id="ARBA00004123"/>
    </source>
</evidence>
<evidence type="ECO:0000256" key="4">
    <source>
        <dbReference type="ARBA" id="ARBA00023125"/>
    </source>
</evidence>
<comment type="subcellular location">
    <subcellularLocation>
        <location evidence="1">Nucleus</location>
    </subcellularLocation>
</comment>
<proteinExistence type="inferred from homology"/>
<sequence>MESEPQKSDPKRDSLTLEDSFTQSTTNFNLFQAYREGNLDCEVISTQKASVRTNENPPPGEYVSKEASSEKTGNLPRSWCLPQSSSVDTSETKMRNVVSLGALCKPQEFHSSVDCVPLPITITRETYKPTDSLVKMIRSNAILVNQRQRGNPLLKHIHNVAWEYADIEPDYVVGRNNCVYFLSLRYHNLNSEYIFERVRQTKQNYQLSVLLCQVDVTDPHYPLKELCKLCLAEKLTLMLAWSPEEAACYLEAYKALENKPPDGLMPEAAANTDQLAQITDFLTSVRPVTKADAASTVNTFKVSQNAHCANDRTYYWSNETD</sequence>
<dbReference type="InterPro" id="IPR004579">
    <property type="entry name" value="ERCC1/RAD10/SWI10"/>
</dbReference>
<dbReference type="InterPro" id="IPR011335">
    <property type="entry name" value="Restrct_endonuc-II-like"/>
</dbReference>
<evidence type="ECO:0000256" key="3">
    <source>
        <dbReference type="ARBA" id="ARBA00022763"/>
    </source>
</evidence>
<keyword evidence="3" id="KW-0227">DNA damage</keyword>
<evidence type="ECO:0000256" key="6">
    <source>
        <dbReference type="ARBA" id="ARBA00023242"/>
    </source>
</evidence>
<evidence type="ECO:0000313" key="9">
    <source>
        <dbReference type="EMBL" id="KAF7232387.1"/>
    </source>
</evidence>
<feature type="region of interest" description="Disordered" evidence="7">
    <location>
        <begin position="1"/>
        <end position="20"/>
    </location>
</feature>
<gene>
    <name evidence="9" type="ORF">EG68_08705</name>
</gene>